<name>A0A5I2WVM2_SALET</name>
<dbReference type="EMBL" id="DAARBX010000037">
    <property type="protein sequence ID" value="HAE1795993.1"/>
    <property type="molecule type" value="Genomic_DNA"/>
</dbReference>
<dbReference type="AlphaFoldDB" id="A0A5I2WVM2"/>
<organism evidence="1">
    <name type="scientific">Salmonella enterica subsp. enterica serovar Ank</name>
    <dbReference type="NCBI Taxonomy" id="1173578"/>
    <lineage>
        <taxon>Bacteria</taxon>
        <taxon>Pseudomonadati</taxon>
        <taxon>Pseudomonadota</taxon>
        <taxon>Gammaproteobacteria</taxon>
        <taxon>Enterobacterales</taxon>
        <taxon>Enterobacteriaceae</taxon>
        <taxon>Salmonella</taxon>
    </lineage>
</organism>
<reference evidence="1" key="2">
    <citation type="submission" date="2018-07" db="EMBL/GenBank/DDBJ databases">
        <authorList>
            <consortium name="NCBI Pathogen Detection Project"/>
        </authorList>
    </citation>
    <scope>NUCLEOTIDE SEQUENCE</scope>
    <source>
        <strain evidence="1">BCW_2640</strain>
    </source>
</reference>
<comment type="caution">
    <text evidence="1">The sequence shown here is derived from an EMBL/GenBank/DDBJ whole genome shotgun (WGS) entry which is preliminary data.</text>
</comment>
<sequence length="78" mass="8581">MRVSKKEFEELKTRVCVAEIALAYTLTSLSSKYPELKTSVVNALNADVKLNEHQNPEAAKAISDLSKLIDSFTVVGPE</sequence>
<protein>
    <submittedName>
        <fullName evidence="1">Uncharacterized protein</fullName>
    </submittedName>
</protein>
<proteinExistence type="predicted"/>
<gene>
    <name evidence="1" type="ORF">G3V02_004807</name>
</gene>
<evidence type="ECO:0000313" key="1">
    <source>
        <dbReference type="EMBL" id="HAE1795993.1"/>
    </source>
</evidence>
<accession>A0A5I2WVM2</accession>
<reference evidence="1" key="1">
    <citation type="journal article" date="2018" name="Genome Biol.">
        <title>SKESA: strategic k-mer extension for scrupulous assemblies.</title>
        <authorList>
            <person name="Souvorov A."/>
            <person name="Agarwala R."/>
            <person name="Lipman D.J."/>
        </authorList>
    </citation>
    <scope>NUCLEOTIDE SEQUENCE</scope>
    <source>
        <strain evidence="1">BCW_2640</strain>
    </source>
</reference>